<feature type="region of interest" description="Disordered" evidence="1">
    <location>
        <begin position="1"/>
        <end position="31"/>
    </location>
</feature>
<protein>
    <submittedName>
        <fullName evidence="2">Uncharacterized protein</fullName>
    </submittedName>
</protein>
<comment type="caution">
    <text evidence="2">The sequence shown here is derived from an EMBL/GenBank/DDBJ whole genome shotgun (WGS) entry which is preliminary data.</text>
</comment>
<evidence type="ECO:0000313" key="3">
    <source>
        <dbReference type="Proteomes" id="UP001176961"/>
    </source>
</evidence>
<gene>
    <name evidence="2" type="ORF">CYNAS_LOCUS6103</name>
</gene>
<reference evidence="2" key="1">
    <citation type="submission" date="2023-07" db="EMBL/GenBank/DDBJ databases">
        <authorList>
            <consortium name="CYATHOMIX"/>
        </authorList>
    </citation>
    <scope>NUCLEOTIDE SEQUENCE</scope>
    <source>
        <strain evidence="2">N/A</strain>
    </source>
</reference>
<evidence type="ECO:0000313" key="2">
    <source>
        <dbReference type="EMBL" id="CAJ0594120.1"/>
    </source>
</evidence>
<dbReference type="Proteomes" id="UP001176961">
    <property type="component" value="Unassembled WGS sequence"/>
</dbReference>
<evidence type="ECO:0000256" key="1">
    <source>
        <dbReference type="SAM" id="MobiDB-lite"/>
    </source>
</evidence>
<name>A0AA36GL66_CYLNA</name>
<dbReference type="EMBL" id="CATQJL010000112">
    <property type="protein sequence ID" value="CAJ0594120.1"/>
    <property type="molecule type" value="Genomic_DNA"/>
</dbReference>
<accession>A0AA36GL66</accession>
<keyword evidence="3" id="KW-1185">Reference proteome</keyword>
<sequence length="77" mass="9075">MSRGGRTENGGGARMKREGRSRSRSPRKGDQKRFAAGFLIRGMVKEHARFTCLLLYQLFPLERRIYMELYRNHSMRP</sequence>
<dbReference type="AlphaFoldDB" id="A0AA36GL66"/>
<feature type="compositionally biased region" description="Basic and acidic residues" evidence="1">
    <location>
        <begin position="15"/>
        <end position="31"/>
    </location>
</feature>
<proteinExistence type="predicted"/>
<organism evidence="2 3">
    <name type="scientific">Cylicocyclus nassatus</name>
    <name type="common">Nematode worm</name>
    <dbReference type="NCBI Taxonomy" id="53992"/>
    <lineage>
        <taxon>Eukaryota</taxon>
        <taxon>Metazoa</taxon>
        <taxon>Ecdysozoa</taxon>
        <taxon>Nematoda</taxon>
        <taxon>Chromadorea</taxon>
        <taxon>Rhabditida</taxon>
        <taxon>Rhabditina</taxon>
        <taxon>Rhabditomorpha</taxon>
        <taxon>Strongyloidea</taxon>
        <taxon>Strongylidae</taxon>
        <taxon>Cylicocyclus</taxon>
    </lineage>
</organism>